<evidence type="ECO:0000313" key="2">
    <source>
        <dbReference type="Proteomes" id="UP000281813"/>
    </source>
</evidence>
<dbReference type="EMBL" id="RBZO01000001">
    <property type="protein sequence ID" value="RKQ18789.1"/>
    <property type="molecule type" value="Genomic_DNA"/>
</dbReference>
<accession>A0A494Z9R9</accession>
<proteinExistence type="predicted"/>
<evidence type="ECO:0008006" key="3">
    <source>
        <dbReference type="Google" id="ProtNLM"/>
    </source>
</evidence>
<evidence type="ECO:0000313" key="1">
    <source>
        <dbReference type="EMBL" id="RKQ18789.1"/>
    </source>
</evidence>
<reference evidence="1 2" key="1">
    <citation type="journal article" date="2015" name="Antonie Van Leeuwenhoek">
        <title>Oceanobacillus bengalensis sp. nov., a bacterium isolated from seawater of the Bay of Bengal.</title>
        <authorList>
            <person name="Yongchang O."/>
            <person name="Xiang W."/>
            <person name="Wang G."/>
        </authorList>
    </citation>
    <scope>NUCLEOTIDE SEQUENCE [LARGE SCALE GENOMIC DNA]</scope>
    <source>
        <strain evidence="1 2">MCCC 1K00260</strain>
    </source>
</reference>
<keyword evidence="2" id="KW-1185">Reference proteome</keyword>
<organism evidence="1 2">
    <name type="scientific">Oceanobacillus bengalensis</name>
    <dbReference type="NCBI Taxonomy" id="1435466"/>
    <lineage>
        <taxon>Bacteria</taxon>
        <taxon>Bacillati</taxon>
        <taxon>Bacillota</taxon>
        <taxon>Bacilli</taxon>
        <taxon>Bacillales</taxon>
        <taxon>Bacillaceae</taxon>
        <taxon>Oceanobacillus</taxon>
    </lineage>
</organism>
<gene>
    <name evidence="1" type="ORF">D8M05_01385</name>
</gene>
<dbReference type="AlphaFoldDB" id="A0A494Z9R9"/>
<dbReference type="InterPro" id="IPR025544">
    <property type="entry name" value="YhzD"/>
</dbReference>
<protein>
    <recommendedName>
        <fullName evidence="3">YhzD-like protein</fullName>
    </recommendedName>
</protein>
<dbReference type="RefSeq" id="WP_121127864.1">
    <property type="nucleotide sequence ID" value="NZ_JBHUFK010000020.1"/>
</dbReference>
<comment type="caution">
    <text evidence="1">The sequence shown here is derived from an EMBL/GenBank/DDBJ whole genome shotgun (WGS) entry which is preliminary data.</text>
</comment>
<dbReference type="Proteomes" id="UP000281813">
    <property type="component" value="Unassembled WGS sequence"/>
</dbReference>
<name>A0A494Z9R9_9BACI</name>
<sequence>MRNYHLTVFEKSGEKLLDETFPAENNDDAKKLGEKLLEEKGYSEHTHRCVSPEAKLVLFHR</sequence>
<dbReference type="Pfam" id="PF14120">
    <property type="entry name" value="YhzD"/>
    <property type="match status" value="1"/>
</dbReference>